<dbReference type="SMART" id="SM00345">
    <property type="entry name" value="HTH_GNTR"/>
    <property type="match status" value="1"/>
</dbReference>
<organism evidence="7 8">
    <name type="scientific">Chromohalobacter israelensis (strain ATCC BAA-138 / DSM 3043 / CIP 106854 / NCIMB 13768 / 1H11)</name>
    <name type="common">Chromohalobacter salexigens</name>
    <dbReference type="NCBI Taxonomy" id="290398"/>
    <lineage>
        <taxon>Bacteria</taxon>
        <taxon>Pseudomonadati</taxon>
        <taxon>Pseudomonadota</taxon>
        <taxon>Gammaproteobacteria</taxon>
        <taxon>Oceanospirillales</taxon>
        <taxon>Halomonadaceae</taxon>
        <taxon>Chromohalobacter</taxon>
    </lineage>
</organism>
<dbReference type="SUPFAM" id="SSF53383">
    <property type="entry name" value="PLP-dependent transferases"/>
    <property type="match status" value="1"/>
</dbReference>
<dbReference type="HOGENOM" id="CLU_017584_0_0_6"/>
<keyword evidence="3" id="KW-0805">Transcription regulation</keyword>
<dbReference type="KEGG" id="csa:Csal_1090"/>
<dbReference type="OrthoDB" id="9804020at2"/>
<evidence type="ECO:0000313" key="8">
    <source>
        <dbReference type="Proteomes" id="UP000000239"/>
    </source>
</evidence>
<dbReference type="InterPro" id="IPR036388">
    <property type="entry name" value="WH-like_DNA-bd_sf"/>
</dbReference>
<protein>
    <submittedName>
        <fullName evidence="7">Transcriptional regulator, GntR family</fullName>
    </submittedName>
</protein>
<evidence type="ECO:0000256" key="5">
    <source>
        <dbReference type="ARBA" id="ARBA00023163"/>
    </source>
</evidence>
<evidence type="ECO:0000313" key="7">
    <source>
        <dbReference type="EMBL" id="ABE58446.1"/>
    </source>
</evidence>
<dbReference type="Pfam" id="PF00155">
    <property type="entry name" value="Aminotran_1_2"/>
    <property type="match status" value="1"/>
</dbReference>
<dbReference type="GO" id="GO:0003700">
    <property type="term" value="F:DNA-binding transcription factor activity"/>
    <property type="evidence" value="ECO:0007669"/>
    <property type="project" value="InterPro"/>
</dbReference>
<keyword evidence="4" id="KW-0238">DNA-binding</keyword>
<keyword evidence="8" id="KW-1185">Reference proteome</keyword>
<dbReference type="AlphaFoldDB" id="Q1QYL2"/>
<gene>
    <name evidence="7" type="ordered locus">Csal_1090</name>
</gene>
<keyword evidence="5" id="KW-0804">Transcription</keyword>
<proteinExistence type="inferred from homology"/>
<dbReference type="GO" id="GO:0003677">
    <property type="term" value="F:DNA binding"/>
    <property type="evidence" value="ECO:0007669"/>
    <property type="project" value="UniProtKB-KW"/>
</dbReference>
<dbReference type="InterPro" id="IPR000524">
    <property type="entry name" value="Tscrpt_reg_HTH_GntR"/>
</dbReference>
<feature type="domain" description="HTH gntR-type" evidence="6">
    <location>
        <begin position="4"/>
        <end position="72"/>
    </location>
</feature>
<dbReference type="InterPro" id="IPR015424">
    <property type="entry name" value="PyrdxlP-dep_Trfase"/>
</dbReference>
<dbReference type="Gene3D" id="3.90.1150.10">
    <property type="entry name" value="Aspartate Aminotransferase, domain 1"/>
    <property type="match status" value="1"/>
</dbReference>
<dbReference type="InterPro" id="IPR004839">
    <property type="entry name" value="Aminotransferase_I/II_large"/>
</dbReference>
<dbReference type="PANTHER" id="PTHR46577">
    <property type="entry name" value="HTH-TYPE TRANSCRIPTIONAL REGULATORY PROTEIN GABR"/>
    <property type="match status" value="1"/>
</dbReference>
<accession>Q1QYL2</accession>
<keyword evidence="2" id="KW-0663">Pyridoxal phosphate</keyword>
<dbReference type="InterPro" id="IPR051446">
    <property type="entry name" value="HTH_trans_reg/aminotransferase"/>
</dbReference>
<dbReference type="Gene3D" id="3.40.640.10">
    <property type="entry name" value="Type I PLP-dependent aspartate aminotransferase-like (Major domain)"/>
    <property type="match status" value="1"/>
</dbReference>
<evidence type="ECO:0000256" key="4">
    <source>
        <dbReference type="ARBA" id="ARBA00023125"/>
    </source>
</evidence>
<dbReference type="Proteomes" id="UP000000239">
    <property type="component" value="Chromosome"/>
</dbReference>
<dbReference type="Pfam" id="PF00392">
    <property type="entry name" value="GntR"/>
    <property type="match status" value="1"/>
</dbReference>
<dbReference type="Gene3D" id="1.10.10.10">
    <property type="entry name" value="Winged helix-like DNA-binding domain superfamily/Winged helix DNA-binding domain"/>
    <property type="match status" value="1"/>
</dbReference>
<dbReference type="PANTHER" id="PTHR46577:SF1">
    <property type="entry name" value="HTH-TYPE TRANSCRIPTIONAL REGULATORY PROTEIN GABR"/>
    <property type="match status" value="1"/>
</dbReference>
<reference evidence="7 8" key="1">
    <citation type="journal article" date="2011" name="Stand. Genomic Sci.">
        <title>Complete genome sequence of the halophilic and highly halotolerant Chromohalobacter salexigens type strain (1H11(T)).</title>
        <authorList>
            <person name="Copeland A."/>
            <person name="O'Connor K."/>
            <person name="Lucas S."/>
            <person name="Lapidus A."/>
            <person name="Berry K.W."/>
            <person name="Detter J.C."/>
            <person name="Del Rio T.G."/>
            <person name="Hammon N."/>
            <person name="Dalin E."/>
            <person name="Tice H."/>
            <person name="Pitluck S."/>
            <person name="Bruce D."/>
            <person name="Goodwin L."/>
            <person name="Han C."/>
            <person name="Tapia R."/>
            <person name="Saunders E."/>
            <person name="Schmutz J."/>
            <person name="Brettin T."/>
            <person name="Larimer F."/>
            <person name="Land M."/>
            <person name="Hauser L."/>
            <person name="Vargas C."/>
            <person name="Nieto J.J."/>
            <person name="Kyrpides N.C."/>
            <person name="Ivanova N."/>
            <person name="Goker M."/>
            <person name="Klenk H.P."/>
            <person name="Csonka L.N."/>
            <person name="Woyke T."/>
        </authorList>
    </citation>
    <scope>NUCLEOTIDE SEQUENCE [LARGE SCALE GENOMIC DNA]</scope>
    <source>
        <strain evidence="8">ATCC BAA-138 / DSM 3043 / CIP 106854 / NCIMB 13768 / 1H11</strain>
    </source>
</reference>
<evidence type="ECO:0000256" key="2">
    <source>
        <dbReference type="ARBA" id="ARBA00022898"/>
    </source>
</evidence>
<dbReference type="PROSITE" id="PS50949">
    <property type="entry name" value="HTH_GNTR"/>
    <property type="match status" value="1"/>
</dbReference>
<comment type="similarity">
    <text evidence="1">In the C-terminal section; belongs to the class-I pyridoxal-phosphate-dependent aminotransferase family.</text>
</comment>
<dbReference type="EMBL" id="CP000285">
    <property type="protein sequence ID" value="ABE58446.1"/>
    <property type="molecule type" value="Genomic_DNA"/>
</dbReference>
<dbReference type="eggNOG" id="COG1167">
    <property type="taxonomic scope" value="Bacteria"/>
</dbReference>
<name>Q1QYL2_CHRI1</name>
<sequence length="443" mass="48732">MGKAQQYIDLARKIESMISDGSLPPGSRLPTHRDVAEKHGVALATATRAYKLLISKGLIIGERGRGMFVRHQGHPLPRGFEQVSPDGFIDLTLNMPGNTSDSDLLRSVLRKISAKGDLESMLRYQPHVGRAEERLVIANYARRLAGDFDPERLLITSGGQHGLFVSLLSVFNRGDTIAVDPLTYPGFITASSLLSNPLFSFSKEGSAIDLDHFEDAIVRKRIKGMYLIPTVHNPLGYVMSKEERDAVVYLSRKYGLTIIEDMAYAFLEPDAPPSFSEIAPEVTVQVGSFSKNIATGLRVGYLISPEKHVSKLASSIKASTWNTPSLMAAIVTNWIEDGTINSIEKARKDDGASKQLACKEVLGEFDIQAHSNANYLWLRLHNKVRAEKIMSKLLERDVVVSTAEPFCTTDAVPQALRIAFGGIPDGVFDEAINAIRDTLKCYS</sequence>
<dbReference type="CDD" id="cd07377">
    <property type="entry name" value="WHTH_GntR"/>
    <property type="match status" value="1"/>
</dbReference>
<dbReference type="InterPro" id="IPR036390">
    <property type="entry name" value="WH_DNA-bd_sf"/>
</dbReference>
<dbReference type="InterPro" id="IPR015421">
    <property type="entry name" value="PyrdxlP-dep_Trfase_major"/>
</dbReference>
<dbReference type="GO" id="GO:0030170">
    <property type="term" value="F:pyridoxal phosphate binding"/>
    <property type="evidence" value="ECO:0007669"/>
    <property type="project" value="InterPro"/>
</dbReference>
<dbReference type="SUPFAM" id="SSF46785">
    <property type="entry name" value="Winged helix' DNA-binding domain"/>
    <property type="match status" value="1"/>
</dbReference>
<evidence type="ECO:0000256" key="3">
    <source>
        <dbReference type="ARBA" id="ARBA00023015"/>
    </source>
</evidence>
<dbReference type="InterPro" id="IPR015422">
    <property type="entry name" value="PyrdxlP-dep_Trfase_small"/>
</dbReference>
<dbReference type="CDD" id="cd00609">
    <property type="entry name" value="AAT_like"/>
    <property type="match status" value="1"/>
</dbReference>
<evidence type="ECO:0000256" key="1">
    <source>
        <dbReference type="ARBA" id="ARBA00005384"/>
    </source>
</evidence>
<dbReference type="STRING" id="290398.Csal_1090"/>
<evidence type="ECO:0000259" key="6">
    <source>
        <dbReference type="PROSITE" id="PS50949"/>
    </source>
</evidence>